<dbReference type="WBParaSite" id="PS1159_v2.g6923.t1">
    <property type="protein sequence ID" value="PS1159_v2.g6923.t1"/>
    <property type="gene ID" value="PS1159_v2.g6923"/>
</dbReference>
<evidence type="ECO:0000313" key="1">
    <source>
        <dbReference type="Proteomes" id="UP000887580"/>
    </source>
</evidence>
<organism evidence="1 2">
    <name type="scientific">Panagrolaimus sp. PS1159</name>
    <dbReference type="NCBI Taxonomy" id="55785"/>
    <lineage>
        <taxon>Eukaryota</taxon>
        <taxon>Metazoa</taxon>
        <taxon>Ecdysozoa</taxon>
        <taxon>Nematoda</taxon>
        <taxon>Chromadorea</taxon>
        <taxon>Rhabditida</taxon>
        <taxon>Tylenchina</taxon>
        <taxon>Panagrolaimomorpha</taxon>
        <taxon>Panagrolaimoidea</taxon>
        <taxon>Panagrolaimidae</taxon>
        <taxon>Panagrolaimus</taxon>
    </lineage>
</organism>
<accession>A0AC35GML1</accession>
<dbReference type="Proteomes" id="UP000887580">
    <property type="component" value="Unplaced"/>
</dbReference>
<reference evidence="2" key="1">
    <citation type="submission" date="2022-11" db="UniProtKB">
        <authorList>
            <consortium name="WormBaseParasite"/>
        </authorList>
    </citation>
    <scope>IDENTIFICATION</scope>
</reference>
<proteinExistence type="predicted"/>
<name>A0AC35GML1_9BILA</name>
<protein>
    <submittedName>
        <fullName evidence="2">Uncharacterized protein</fullName>
    </submittedName>
</protein>
<sequence length="612" mass="68991">MSYSTSNDKDIEKQDPTIIYGMNRKNSLSLSNASSENDTPSTTTVIDHSERWIDNLDAKNSVIVALTVFYALIMTIFALVFELSHLLSGEDKRAFESKDLIFGLYMYVVSIIFLIYCYIVLLLNPRWTTVISKLKSWARFRKYSSESSMTLDGESSVAAATIHRKVTHDSPSAGSLFLRFGSVVFGVIGTVFYAFSGFLCLNDPLCTKMSFAVDACAIIFIFIQMHFVFCNWKMTIMGHHTIARFGTMHLVAANIWTWIRYVLIEESVMDKEIRHIFTDHSTLAPLNGNHNETDQSSMPIGPFIQQSISSRITRSALSECNGSEIIDCVLGSIADIMYTAIVEYSLIGAVVMFIVWKNIDHVKRTPTAYVKRKHQIRVDCSKTTSGLFAGLAFLAATFTSMAVFYGYSLTGDNTKAAYVFSITDIIQYIIASLACIYALYQMRQLRYFHSSDARPNVNPSQELLDLILLSLGMIGEMIYSVAGLVGLTGDKHWQTLSVVLLVCHITRLMQVGLQCCLIYIAGKLRIKGDIELRKRQPGKQVITFLLIANIAMFLMNLFESEKAGISETVVNFYGKKSWVFLVRSFSPLTIFYRFHSSVCFAEVWKNAYAWKD</sequence>
<evidence type="ECO:0000313" key="2">
    <source>
        <dbReference type="WBParaSite" id="PS1159_v2.g6923.t1"/>
    </source>
</evidence>